<reference evidence="3 5" key="1">
    <citation type="journal article" date="2008" name="Science">
        <title>The Physcomitrella genome reveals evolutionary insights into the conquest of land by plants.</title>
        <authorList>
            <person name="Rensing S."/>
            <person name="Lang D."/>
            <person name="Zimmer A."/>
            <person name="Terry A."/>
            <person name="Salamov A."/>
            <person name="Shapiro H."/>
            <person name="Nishiyama T."/>
            <person name="Perroud P.-F."/>
            <person name="Lindquist E."/>
            <person name="Kamisugi Y."/>
            <person name="Tanahashi T."/>
            <person name="Sakakibara K."/>
            <person name="Fujita T."/>
            <person name="Oishi K."/>
            <person name="Shin-I T."/>
            <person name="Kuroki Y."/>
            <person name="Toyoda A."/>
            <person name="Suzuki Y."/>
            <person name="Hashimoto A."/>
            <person name="Yamaguchi K."/>
            <person name="Sugano A."/>
            <person name="Kohara Y."/>
            <person name="Fujiyama A."/>
            <person name="Anterola A."/>
            <person name="Aoki S."/>
            <person name="Ashton N."/>
            <person name="Barbazuk W.B."/>
            <person name="Barker E."/>
            <person name="Bennetzen J."/>
            <person name="Bezanilla M."/>
            <person name="Blankenship R."/>
            <person name="Cho S.H."/>
            <person name="Dutcher S."/>
            <person name="Estelle M."/>
            <person name="Fawcett J.A."/>
            <person name="Gundlach H."/>
            <person name="Hanada K."/>
            <person name="Heyl A."/>
            <person name="Hicks K.A."/>
            <person name="Hugh J."/>
            <person name="Lohr M."/>
            <person name="Mayer K."/>
            <person name="Melkozernov A."/>
            <person name="Murata T."/>
            <person name="Nelson D."/>
            <person name="Pils B."/>
            <person name="Prigge M."/>
            <person name="Reiss B."/>
            <person name="Renner T."/>
            <person name="Rombauts S."/>
            <person name="Rushton P."/>
            <person name="Sanderfoot A."/>
            <person name="Schween G."/>
            <person name="Shiu S.-H."/>
            <person name="Stueber K."/>
            <person name="Theodoulou F.L."/>
            <person name="Tu H."/>
            <person name="Van de Peer Y."/>
            <person name="Verrier P.J."/>
            <person name="Waters E."/>
            <person name="Wood A."/>
            <person name="Yang L."/>
            <person name="Cove D."/>
            <person name="Cuming A."/>
            <person name="Hasebe M."/>
            <person name="Lucas S."/>
            <person name="Mishler D.B."/>
            <person name="Reski R."/>
            <person name="Grigoriev I."/>
            <person name="Quatrano R.S."/>
            <person name="Boore J.L."/>
        </authorList>
    </citation>
    <scope>NUCLEOTIDE SEQUENCE [LARGE SCALE GENOMIC DNA]</scope>
    <source>
        <strain evidence="4 5">cv. Gransden 2004</strain>
    </source>
</reference>
<dbReference type="KEGG" id="ppp:112282435"/>
<dbReference type="EnsemblPlants" id="Pp3c5_23900V3.1">
    <property type="protein sequence ID" value="Pp3c5_23900V3.1"/>
    <property type="gene ID" value="Pp3c5_23900"/>
</dbReference>
<dbReference type="GeneID" id="112282435"/>
<dbReference type="InterPro" id="IPR006553">
    <property type="entry name" value="Leu-rich_rpt_Cys-con_subtyp"/>
</dbReference>
<dbReference type="PROSITE" id="PS50181">
    <property type="entry name" value="FBOX"/>
    <property type="match status" value="1"/>
</dbReference>
<dbReference type="FunFam" id="3.80.10.10:FF:000357">
    <property type="entry name" value="F-box/LRR-repeat protein 15"/>
    <property type="match status" value="1"/>
</dbReference>
<evidence type="ECO:0000256" key="1">
    <source>
        <dbReference type="SAM" id="MobiDB-lite"/>
    </source>
</evidence>
<dbReference type="Gene3D" id="1.20.1280.50">
    <property type="match status" value="1"/>
</dbReference>
<dbReference type="GO" id="GO:0031146">
    <property type="term" value="P:SCF-dependent proteasomal ubiquitin-dependent protein catabolic process"/>
    <property type="evidence" value="ECO:0000318"/>
    <property type="project" value="GO_Central"/>
</dbReference>
<reference evidence="4" key="3">
    <citation type="submission" date="2020-12" db="UniProtKB">
        <authorList>
            <consortium name="EnsemblPlants"/>
        </authorList>
    </citation>
    <scope>IDENTIFICATION</scope>
</reference>
<dbReference type="CDD" id="cd22109">
    <property type="entry name" value="F-box_FBXO41"/>
    <property type="match status" value="1"/>
</dbReference>
<evidence type="ECO:0000313" key="5">
    <source>
        <dbReference type="Proteomes" id="UP000006727"/>
    </source>
</evidence>
<dbReference type="GO" id="GO:0019005">
    <property type="term" value="C:SCF ubiquitin ligase complex"/>
    <property type="evidence" value="ECO:0000318"/>
    <property type="project" value="GO_Central"/>
</dbReference>
<dbReference type="Gramene" id="Pp3c5_23900V3.1">
    <property type="protein sequence ID" value="Pp3c5_23900V3.1"/>
    <property type="gene ID" value="Pp3c5_23900"/>
</dbReference>
<dbReference type="OrthoDB" id="550575at2759"/>
<dbReference type="SMART" id="SM00367">
    <property type="entry name" value="LRR_CC"/>
    <property type="match status" value="11"/>
</dbReference>
<sequence>MAAHGSSVGRSWVSALSNDNGVIGGEAGGVDRRELRVGFPPIDLQTPDTGSNASHNSPRITVACLPCEDEFIDTVQLRVEDDKTHKLTLESAEISRVCFSTSSPPRSPCALGSAASCSLSCGESSTINEVEGCDGLPSDFDPLGGPFSLQGTEMEVGCEAIAARLSVSRLKQKLDDVAETFALQGSTIQFRDFLQGESNIEALFGSGSLFPSPPSSMEGLPVRGANEGLDASLLHAETPEMLQAIRAGNMRIGAEFAGDHGPFGDSQQGPVSVHPRTDLFRLRFPEKTPDKLYRKRAKTYPPSYTLRQQRNIRASGPLGGNSAIMSLGAPLELDSQGLPPSLPPTDAPSGQGDEDPMDSDLVGGDEDDGGRQHNLVDAEDGEARMDLTDDLLHKVFSFLKDVDLCQAAKVCRQWRVASAHEDFWKSLNFESRQVTHQQVTVLCARYPKATELNLKGCPCVDEVVVQQAMLSLRNLEVLTLGRGFFSDGFFYLLSGCESLQNLSITDATLGSGGAQEIQLKHESLRSLQILKCRVLRIAIRCLFLETLSLKRTGMASAMLYCPRLLKLDVSSCHKLSDAGVRAAATACPLLTYLDISNCSYVSDETLREISLACTHLRSLDASYCPNISLEGVRMPVLTDLKLVNCEGINSSSMAALSFCVMLEVLAMDYCWLLTSVTLDLPRLRSISIGHNRKFGELTLRSPALTLLNLSHCPALSRIDIASSSFEKLCLKNQMGLSSLALQCPWLREVDLTDCESLTDSVCDVFGDGGGCPKLDLLTLDNCDGLVKVKLMASSLRALSLVGCRNMISLELSCPILQSLQLDGRNRLVAASFSPVGLVSLNLGICPHLTTLEIEAAQMITLDLRGCGGLSQASIRCSNLSSLDASYCSRLGDDCLAATTASCSAIQTLVLAACPKVGPAGLLALKKLPRLTMLDLSYTFLTDLSPVFEACPYLKVLRLSACKYLGDTALNALHGGKVLPQLQELDMSYGSLGRAAIEGVLALCPHLTQVSLNGCLHVTDQLWSRLATPPFPIELMASEDTGMEDVSSSDVVEFERSQMDSNPHHFDILCEDVQEVTSHKKEMMEEDWQIVATQDHQARDCNLTVNPISSSALVGFYGPENEYSAVENQWVSEYGGSFPQTLALMTGPARLLQTLNCVGCPNIQTVVIQQDVACLHLTTLNLSLSGNIREVRLGCKNLTTLNLSQCSALVVLQLNCPRLITLSLQSCGIAAEMLEDALRGCSLLETLDVRHCTKVSASVLARIRCICPGLKRLYSTSSA</sequence>
<dbReference type="OMA" id="MIGRMCP"/>
<reference evidence="3 5" key="2">
    <citation type="journal article" date="2018" name="Plant J.">
        <title>The Physcomitrella patens chromosome-scale assembly reveals moss genome structure and evolution.</title>
        <authorList>
            <person name="Lang D."/>
            <person name="Ullrich K.K."/>
            <person name="Murat F."/>
            <person name="Fuchs J."/>
            <person name="Jenkins J."/>
            <person name="Haas F.B."/>
            <person name="Piednoel M."/>
            <person name="Gundlach H."/>
            <person name="Van Bel M."/>
            <person name="Meyberg R."/>
            <person name="Vives C."/>
            <person name="Morata J."/>
            <person name="Symeonidi A."/>
            <person name="Hiss M."/>
            <person name="Muchero W."/>
            <person name="Kamisugi Y."/>
            <person name="Saleh O."/>
            <person name="Blanc G."/>
            <person name="Decker E.L."/>
            <person name="van Gessel N."/>
            <person name="Grimwood J."/>
            <person name="Hayes R.D."/>
            <person name="Graham S.W."/>
            <person name="Gunter L.E."/>
            <person name="McDaniel S.F."/>
            <person name="Hoernstein S.N.W."/>
            <person name="Larsson A."/>
            <person name="Li F.W."/>
            <person name="Perroud P.F."/>
            <person name="Phillips J."/>
            <person name="Ranjan P."/>
            <person name="Rokshar D.S."/>
            <person name="Rothfels C.J."/>
            <person name="Schneider L."/>
            <person name="Shu S."/>
            <person name="Stevenson D.W."/>
            <person name="Thummler F."/>
            <person name="Tillich M."/>
            <person name="Villarreal Aguilar J.C."/>
            <person name="Widiez T."/>
            <person name="Wong G.K."/>
            <person name="Wymore A."/>
            <person name="Zhang Y."/>
            <person name="Zimmer A.D."/>
            <person name="Quatrano R.S."/>
            <person name="Mayer K.F.X."/>
            <person name="Goodstein D."/>
            <person name="Casacuberta J.M."/>
            <person name="Vandepoele K."/>
            <person name="Reski R."/>
            <person name="Cuming A.C."/>
            <person name="Tuskan G.A."/>
            <person name="Maumus F."/>
            <person name="Salse J."/>
            <person name="Schmutz J."/>
            <person name="Rensing S.A."/>
        </authorList>
    </citation>
    <scope>NUCLEOTIDE SEQUENCE [LARGE SCALE GENOMIC DNA]</scope>
    <source>
        <strain evidence="4 5">cv. Gransden 2004</strain>
    </source>
</reference>
<dbReference type="Gene3D" id="3.80.10.10">
    <property type="entry name" value="Ribonuclease Inhibitor"/>
    <property type="match status" value="3"/>
</dbReference>
<dbReference type="InterPro" id="IPR032675">
    <property type="entry name" value="LRR_dom_sf"/>
</dbReference>
<evidence type="ECO:0000259" key="2">
    <source>
        <dbReference type="PROSITE" id="PS50181"/>
    </source>
</evidence>
<dbReference type="InterPro" id="IPR001810">
    <property type="entry name" value="F-box_dom"/>
</dbReference>
<dbReference type="SUPFAM" id="SSF52047">
    <property type="entry name" value="RNI-like"/>
    <property type="match status" value="4"/>
</dbReference>
<dbReference type="InterPro" id="IPR055312">
    <property type="entry name" value="FBL15-like"/>
</dbReference>
<dbReference type="FunFam" id="3.80.10.10:FF:001684">
    <property type="entry name" value="Predicted protein"/>
    <property type="match status" value="1"/>
</dbReference>
<feature type="domain" description="F-box" evidence="2">
    <location>
        <begin position="381"/>
        <end position="427"/>
    </location>
</feature>
<dbReference type="InterPro" id="IPR057207">
    <property type="entry name" value="FBXL15_LRR"/>
</dbReference>
<dbReference type="Pfam" id="PF12937">
    <property type="entry name" value="F-box-like"/>
    <property type="match status" value="1"/>
</dbReference>
<dbReference type="Proteomes" id="UP000006727">
    <property type="component" value="Chromosome 5"/>
</dbReference>
<dbReference type="FunFam" id="1.20.1280.50:FF:000110">
    <property type="entry name" value="Predicted protein"/>
    <property type="match status" value="1"/>
</dbReference>
<dbReference type="Pfam" id="PF25372">
    <property type="entry name" value="DUF7885"/>
    <property type="match status" value="1"/>
</dbReference>
<feature type="region of interest" description="Disordered" evidence="1">
    <location>
        <begin position="331"/>
        <end position="374"/>
    </location>
</feature>
<dbReference type="STRING" id="3218.A0A2K1KKV1"/>
<protein>
    <recommendedName>
        <fullName evidence="2">F-box domain-containing protein</fullName>
    </recommendedName>
</protein>
<dbReference type="FunCoup" id="A0A2K1KKV1">
    <property type="interactions" value="2367"/>
</dbReference>
<proteinExistence type="predicted"/>
<evidence type="ECO:0000313" key="4">
    <source>
        <dbReference type="EnsemblPlants" id="Pp3c5_23900V3.1"/>
    </source>
</evidence>
<keyword evidence="5" id="KW-1185">Reference proteome</keyword>
<gene>
    <name evidence="4" type="primary">LOC112282435</name>
    <name evidence="3" type="ORF">PHYPA_008085</name>
</gene>
<organism evidence="3">
    <name type="scientific">Physcomitrium patens</name>
    <name type="common">Spreading-leaved earth moss</name>
    <name type="synonym">Physcomitrella patens</name>
    <dbReference type="NCBI Taxonomy" id="3218"/>
    <lineage>
        <taxon>Eukaryota</taxon>
        <taxon>Viridiplantae</taxon>
        <taxon>Streptophyta</taxon>
        <taxon>Embryophyta</taxon>
        <taxon>Bryophyta</taxon>
        <taxon>Bryophytina</taxon>
        <taxon>Bryopsida</taxon>
        <taxon>Funariidae</taxon>
        <taxon>Funariales</taxon>
        <taxon>Funariaceae</taxon>
        <taxon>Physcomitrium</taxon>
    </lineage>
</organism>
<dbReference type="EMBL" id="ABEU02000005">
    <property type="protein sequence ID" value="PNR54408.1"/>
    <property type="molecule type" value="Genomic_DNA"/>
</dbReference>
<dbReference type="AlphaFoldDB" id="A0A2K1KKV1"/>
<accession>A0A2K1KKV1</accession>
<dbReference type="SMART" id="SM00256">
    <property type="entry name" value="FBOX"/>
    <property type="match status" value="1"/>
</dbReference>
<dbReference type="RefSeq" id="XP_024375774.1">
    <property type="nucleotide sequence ID" value="XM_024520006.2"/>
</dbReference>
<dbReference type="Gramene" id="Pp3c5_23900V3.2">
    <property type="protein sequence ID" value="Pp3c5_23900V3.2"/>
    <property type="gene ID" value="Pp3c5_23900"/>
</dbReference>
<feature type="compositionally biased region" description="Acidic residues" evidence="1">
    <location>
        <begin position="352"/>
        <end position="368"/>
    </location>
</feature>
<name>A0A2K1KKV1_PHYPA</name>
<dbReference type="PANTHER" id="PTHR34709:SF57">
    <property type="entry name" value="F-BOX DOMAIN-CONTAINING PROTEIN"/>
    <property type="match status" value="1"/>
</dbReference>
<dbReference type="PaxDb" id="3218-PP1S23_195V6.1"/>
<dbReference type="EnsemblPlants" id="Pp3c5_23900V3.2">
    <property type="protein sequence ID" value="Pp3c5_23900V3.2"/>
    <property type="gene ID" value="Pp3c5_23900"/>
</dbReference>
<dbReference type="PANTHER" id="PTHR34709">
    <property type="entry name" value="OS10G0396666 PROTEIN"/>
    <property type="match status" value="1"/>
</dbReference>
<evidence type="ECO:0000313" key="3">
    <source>
        <dbReference type="EMBL" id="PNR54408.1"/>
    </source>
</evidence>